<dbReference type="Pfam" id="PF00198">
    <property type="entry name" value="2-oxoacid_dh"/>
    <property type="match status" value="1"/>
</dbReference>
<dbReference type="InterPro" id="IPR003016">
    <property type="entry name" value="2-oxoA_DH_lipoyl-BS"/>
</dbReference>
<dbReference type="EC" id="2.3.1.-" evidence="4"/>
<dbReference type="PROSITE" id="PS50968">
    <property type="entry name" value="BIOTINYL_LIPOYL"/>
    <property type="match status" value="1"/>
</dbReference>
<name>A0A833GY14_9LEPT</name>
<keyword evidence="4" id="KW-0808">Transferase</keyword>
<dbReference type="PANTHER" id="PTHR23151">
    <property type="entry name" value="DIHYDROLIPOAMIDE ACETYL/SUCCINYL-TRANSFERASE-RELATED"/>
    <property type="match status" value="1"/>
</dbReference>
<dbReference type="Pfam" id="PF00364">
    <property type="entry name" value="Biotin_lipoyl"/>
    <property type="match status" value="1"/>
</dbReference>
<evidence type="ECO:0000256" key="3">
    <source>
        <dbReference type="ARBA" id="ARBA00022823"/>
    </source>
</evidence>
<evidence type="ECO:0000256" key="2">
    <source>
        <dbReference type="ARBA" id="ARBA00007317"/>
    </source>
</evidence>
<dbReference type="CDD" id="cd06849">
    <property type="entry name" value="lipoyl_domain"/>
    <property type="match status" value="1"/>
</dbReference>
<reference evidence="8 9" key="1">
    <citation type="submission" date="2019-10" db="EMBL/GenBank/DDBJ databases">
        <title>Extracellular Electron Transfer in a Candidatus Methanoperedens spp. Enrichment Culture.</title>
        <authorList>
            <person name="Berger S."/>
            <person name="Rangel Shaw D."/>
            <person name="Berben T."/>
            <person name="In 'T Zandt M."/>
            <person name="Frank J."/>
            <person name="Reimann J."/>
            <person name="Jetten M.S.M."/>
            <person name="Welte C.U."/>
        </authorList>
    </citation>
    <scope>NUCLEOTIDE SEQUENCE [LARGE SCALE GENOMIC DNA]</scope>
    <source>
        <strain evidence="8">SB12</strain>
    </source>
</reference>
<evidence type="ECO:0000259" key="7">
    <source>
        <dbReference type="PROSITE" id="PS51826"/>
    </source>
</evidence>
<dbReference type="InterPro" id="IPR045257">
    <property type="entry name" value="E2/Pdx1"/>
</dbReference>
<feature type="domain" description="Lipoyl-binding" evidence="6">
    <location>
        <begin position="1"/>
        <end position="77"/>
    </location>
</feature>
<dbReference type="Proteomes" id="UP000460298">
    <property type="component" value="Unassembled WGS sequence"/>
</dbReference>
<comment type="similarity">
    <text evidence="2 4">Belongs to the 2-oxoacid dehydrogenase family.</text>
</comment>
<dbReference type="PANTHER" id="PTHR23151:SF90">
    <property type="entry name" value="DIHYDROLIPOYLLYSINE-RESIDUE ACETYLTRANSFERASE COMPONENT OF PYRUVATE DEHYDROGENASE COMPLEX, MITOCHONDRIAL-RELATED"/>
    <property type="match status" value="1"/>
</dbReference>
<organism evidence="8 9">
    <name type="scientific">Leptonema illini</name>
    <dbReference type="NCBI Taxonomy" id="183"/>
    <lineage>
        <taxon>Bacteria</taxon>
        <taxon>Pseudomonadati</taxon>
        <taxon>Spirochaetota</taxon>
        <taxon>Spirochaetia</taxon>
        <taxon>Leptospirales</taxon>
        <taxon>Leptospiraceae</taxon>
        <taxon>Leptonema</taxon>
    </lineage>
</organism>
<dbReference type="AlphaFoldDB" id="A0A833GY14"/>
<dbReference type="Gene3D" id="4.10.320.10">
    <property type="entry name" value="E3-binding domain"/>
    <property type="match status" value="1"/>
</dbReference>
<dbReference type="Pfam" id="PF02817">
    <property type="entry name" value="E3_binding"/>
    <property type="match status" value="1"/>
</dbReference>
<dbReference type="InterPro" id="IPR004167">
    <property type="entry name" value="PSBD"/>
</dbReference>
<dbReference type="SUPFAM" id="SSF51230">
    <property type="entry name" value="Single hybrid motif"/>
    <property type="match status" value="1"/>
</dbReference>
<evidence type="ECO:0000256" key="5">
    <source>
        <dbReference type="SAM" id="MobiDB-lite"/>
    </source>
</evidence>
<dbReference type="Gene3D" id="3.30.559.10">
    <property type="entry name" value="Chloramphenicol acetyltransferase-like domain"/>
    <property type="match status" value="1"/>
</dbReference>
<evidence type="ECO:0000313" key="8">
    <source>
        <dbReference type="EMBL" id="KAB2929562.1"/>
    </source>
</evidence>
<comment type="cofactor">
    <cofactor evidence="1 4">
        <name>(R)-lipoate</name>
        <dbReference type="ChEBI" id="CHEBI:83088"/>
    </cofactor>
</comment>
<dbReference type="GO" id="GO:0016746">
    <property type="term" value="F:acyltransferase activity"/>
    <property type="evidence" value="ECO:0007669"/>
    <property type="project" value="UniProtKB-KW"/>
</dbReference>
<evidence type="ECO:0000256" key="1">
    <source>
        <dbReference type="ARBA" id="ARBA00001938"/>
    </source>
</evidence>
<proteinExistence type="inferred from homology"/>
<dbReference type="SUPFAM" id="SSF52777">
    <property type="entry name" value="CoA-dependent acyltransferases"/>
    <property type="match status" value="1"/>
</dbReference>
<feature type="domain" description="Peripheral subunit-binding (PSBD)" evidence="7">
    <location>
        <begin position="208"/>
        <end position="244"/>
    </location>
</feature>
<dbReference type="PROSITE" id="PS51826">
    <property type="entry name" value="PSBD"/>
    <property type="match status" value="1"/>
</dbReference>
<dbReference type="InterPro" id="IPR036625">
    <property type="entry name" value="E3-bd_dom_sf"/>
</dbReference>
<dbReference type="InterPro" id="IPR001078">
    <property type="entry name" value="2-oxoacid_DH_actylTfrase"/>
</dbReference>
<gene>
    <name evidence="8" type="ORF">F9K24_19415</name>
</gene>
<dbReference type="PROSITE" id="PS00189">
    <property type="entry name" value="LIPOYL"/>
    <property type="match status" value="1"/>
</dbReference>
<feature type="region of interest" description="Disordered" evidence="5">
    <location>
        <begin position="97"/>
        <end position="161"/>
    </location>
</feature>
<comment type="caution">
    <text evidence="8">The sequence shown here is derived from an EMBL/GenBank/DDBJ whole genome shotgun (WGS) entry which is preliminary data.</text>
</comment>
<dbReference type="GO" id="GO:0045254">
    <property type="term" value="C:pyruvate dehydrogenase complex"/>
    <property type="evidence" value="ECO:0007669"/>
    <property type="project" value="InterPro"/>
</dbReference>
<dbReference type="InterPro" id="IPR023213">
    <property type="entry name" value="CAT-like_dom_sf"/>
</dbReference>
<dbReference type="EMBL" id="WBUI01000029">
    <property type="protein sequence ID" value="KAB2929562.1"/>
    <property type="molecule type" value="Genomic_DNA"/>
</dbReference>
<keyword evidence="3 4" id="KW-0450">Lipoyl</keyword>
<keyword evidence="4" id="KW-0012">Acyltransferase</keyword>
<dbReference type="GO" id="GO:0006086">
    <property type="term" value="P:pyruvate decarboxylation to acetyl-CoA"/>
    <property type="evidence" value="ECO:0007669"/>
    <property type="project" value="InterPro"/>
</dbReference>
<evidence type="ECO:0000313" key="9">
    <source>
        <dbReference type="Proteomes" id="UP000460298"/>
    </source>
</evidence>
<dbReference type="InterPro" id="IPR000089">
    <property type="entry name" value="Biotin_lipoyl"/>
</dbReference>
<dbReference type="Gene3D" id="2.40.50.100">
    <property type="match status" value="1"/>
</dbReference>
<evidence type="ECO:0000256" key="4">
    <source>
        <dbReference type="RuleBase" id="RU003423"/>
    </source>
</evidence>
<accession>A0A833GY14</accession>
<evidence type="ECO:0000259" key="6">
    <source>
        <dbReference type="PROSITE" id="PS50968"/>
    </source>
</evidence>
<dbReference type="InterPro" id="IPR011053">
    <property type="entry name" value="Single_hybrid_motif"/>
</dbReference>
<protein>
    <recommendedName>
        <fullName evidence="4">Dihydrolipoamide acetyltransferase component of pyruvate dehydrogenase complex</fullName>
        <ecNumber evidence="4">2.3.1.-</ecNumber>
    </recommendedName>
</protein>
<sequence>MARILELMQLSPTMKVGTFVKWTKKPGDAVSPDDIVAEIETDKAVMEMAAFDTGVLLGTLVEQGDQLPVGAPIAIIGEVGEDISDLLQKAKDQLRSLREQGAAPAPARSEEKPPAGPVSAVAENLIPDPEMQLQGGGERPEAKSSAAQSVREDALTGEPVRAAHPLERVSVAVSTIDRPLLDEPSLNGLIALPAHITLARSSYRTRHPISPLARKIAEAHGVDISVIQPADRKRIKASDVEQFIKQRGSSPGRSIAVAPDRRMEISGMRRVIASRLSDSKTHIPHYYLTAEFDATALIALREEINQGLAEGEPKFSINDFIVRGCALSLKRHPVVNSSWRGDHIVQYGRVDVGIAVALDQGLITPYVRNADQLSLRELAARIRELAKRAKDRKLKPEEYSDGTFTVSNLGMFGIRDFAAIINEPEAAIMAVGGIFDRATVRDGQVVATKTVTVTLSCDHRVVDGAEGASFLATFKHFMEHPPLLLV</sequence>